<protein>
    <recommendedName>
        <fullName evidence="11">Cation-transporting P-type ATPase B</fullName>
    </recommendedName>
</protein>
<dbReference type="Pfam" id="PF00122">
    <property type="entry name" value="E1-E2_ATPase"/>
    <property type="match status" value="1"/>
</dbReference>
<dbReference type="Pfam" id="PF00702">
    <property type="entry name" value="Hydrolase"/>
    <property type="match status" value="1"/>
</dbReference>
<feature type="transmembrane region" description="Helical" evidence="12">
    <location>
        <begin position="152"/>
        <end position="169"/>
    </location>
</feature>
<feature type="domain" description="HMA" evidence="14">
    <location>
        <begin position="17"/>
        <end position="82"/>
    </location>
</feature>
<evidence type="ECO:0000313" key="16">
    <source>
        <dbReference type="Proteomes" id="UP000501179"/>
    </source>
</evidence>
<evidence type="ECO:0000256" key="13">
    <source>
        <dbReference type="SAM" id="MobiDB-lite"/>
    </source>
</evidence>
<dbReference type="SFLD" id="SFLDF00027">
    <property type="entry name" value="p-type_atpase"/>
    <property type="match status" value="1"/>
</dbReference>
<dbReference type="InterPro" id="IPR023214">
    <property type="entry name" value="HAD_sf"/>
</dbReference>
<evidence type="ECO:0000256" key="2">
    <source>
        <dbReference type="ARBA" id="ARBA00006024"/>
    </source>
</evidence>
<dbReference type="KEGG" id="slia:HA039_19440"/>
<dbReference type="GO" id="GO:0005524">
    <property type="term" value="F:ATP binding"/>
    <property type="evidence" value="ECO:0007669"/>
    <property type="project" value="UniProtKB-UniRule"/>
</dbReference>
<feature type="compositionally biased region" description="Low complexity" evidence="13">
    <location>
        <begin position="93"/>
        <end position="103"/>
    </location>
</feature>
<dbReference type="CDD" id="cd02094">
    <property type="entry name" value="P-type_ATPase_Cu-like"/>
    <property type="match status" value="1"/>
</dbReference>
<dbReference type="GO" id="GO:0016887">
    <property type="term" value="F:ATP hydrolysis activity"/>
    <property type="evidence" value="ECO:0007669"/>
    <property type="project" value="InterPro"/>
</dbReference>
<evidence type="ECO:0000256" key="1">
    <source>
        <dbReference type="ARBA" id="ARBA00004651"/>
    </source>
</evidence>
<evidence type="ECO:0000256" key="9">
    <source>
        <dbReference type="ARBA" id="ARBA00023136"/>
    </source>
</evidence>
<dbReference type="AlphaFoldDB" id="A0A6G9H1U8"/>
<dbReference type="FunFam" id="2.70.150.10:FF:000002">
    <property type="entry name" value="Copper-transporting ATPase 1, putative"/>
    <property type="match status" value="1"/>
</dbReference>
<dbReference type="InterPro" id="IPR044492">
    <property type="entry name" value="P_typ_ATPase_HD_dom"/>
</dbReference>
<name>A0A6G9H1U8_9ACTN</name>
<dbReference type="SUPFAM" id="SSF81653">
    <property type="entry name" value="Calcium ATPase, transduction domain A"/>
    <property type="match status" value="1"/>
</dbReference>
<keyword evidence="4 12" id="KW-0479">Metal-binding</keyword>
<evidence type="ECO:0000313" key="15">
    <source>
        <dbReference type="EMBL" id="QIQ04191.1"/>
    </source>
</evidence>
<dbReference type="InterPro" id="IPR018303">
    <property type="entry name" value="ATPase_P-typ_P_site"/>
</dbReference>
<dbReference type="InterPro" id="IPR059000">
    <property type="entry name" value="ATPase_P-type_domA"/>
</dbReference>
<dbReference type="PANTHER" id="PTHR43520:SF8">
    <property type="entry name" value="P-TYPE CU(+) TRANSPORTER"/>
    <property type="match status" value="1"/>
</dbReference>
<evidence type="ECO:0000256" key="6">
    <source>
        <dbReference type="ARBA" id="ARBA00022840"/>
    </source>
</evidence>
<evidence type="ECO:0000256" key="8">
    <source>
        <dbReference type="ARBA" id="ARBA00022989"/>
    </source>
</evidence>
<gene>
    <name evidence="15" type="ORF">HA039_19440</name>
</gene>
<dbReference type="InterPro" id="IPR017969">
    <property type="entry name" value="Heavy-metal-associated_CS"/>
</dbReference>
<feature type="transmembrane region" description="Helical" evidence="12">
    <location>
        <begin position="384"/>
        <end position="404"/>
    </location>
</feature>
<dbReference type="InterPro" id="IPR027256">
    <property type="entry name" value="P-typ_ATPase_IB"/>
</dbReference>
<proteinExistence type="inferred from homology"/>
<keyword evidence="12" id="KW-1003">Cell membrane</keyword>
<dbReference type="PRINTS" id="PR00943">
    <property type="entry name" value="CUATPASE"/>
</dbReference>
<keyword evidence="6 12" id="KW-0067">ATP-binding</keyword>
<dbReference type="RefSeq" id="WP_167031481.1">
    <property type="nucleotide sequence ID" value="NZ_CP050177.1"/>
</dbReference>
<dbReference type="InterPro" id="IPR008250">
    <property type="entry name" value="ATPase_P-typ_transduc_dom_A_sf"/>
</dbReference>
<dbReference type="GO" id="GO:0005507">
    <property type="term" value="F:copper ion binding"/>
    <property type="evidence" value="ECO:0007669"/>
    <property type="project" value="TreeGrafter"/>
</dbReference>
<dbReference type="Proteomes" id="UP000501179">
    <property type="component" value="Chromosome"/>
</dbReference>
<dbReference type="CDD" id="cd00371">
    <property type="entry name" value="HMA"/>
    <property type="match status" value="1"/>
</dbReference>
<dbReference type="SUPFAM" id="SSF55008">
    <property type="entry name" value="HMA, heavy metal-associated domain"/>
    <property type="match status" value="1"/>
</dbReference>
<dbReference type="Gene3D" id="3.40.50.1000">
    <property type="entry name" value="HAD superfamily/HAD-like"/>
    <property type="match status" value="1"/>
</dbReference>
<dbReference type="InterPro" id="IPR023299">
    <property type="entry name" value="ATPase_P-typ_cyto_dom_N"/>
</dbReference>
<dbReference type="PROSITE" id="PS50846">
    <property type="entry name" value="HMA_2"/>
    <property type="match status" value="1"/>
</dbReference>
<comment type="catalytic activity">
    <reaction evidence="10">
        <text>ATP + H2O = ADP + phosphate + H(+)</text>
        <dbReference type="Rhea" id="RHEA:13065"/>
        <dbReference type="ChEBI" id="CHEBI:15377"/>
        <dbReference type="ChEBI" id="CHEBI:15378"/>
        <dbReference type="ChEBI" id="CHEBI:30616"/>
        <dbReference type="ChEBI" id="CHEBI:43474"/>
        <dbReference type="ChEBI" id="CHEBI:456216"/>
    </reaction>
</comment>
<dbReference type="InterPro" id="IPR036163">
    <property type="entry name" value="HMA_dom_sf"/>
</dbReference>
<dbReference type="GO" id="GO:0005886">
    <property type="term" value="C:plasma membrane"/>
    <property type="evidence" value="ECO:0007669"/>
    <property type="project" value="UniProtKB-SubCell"/>
</dbReference>
<evidence type="ECO:0000256" key="10">
    <source>
        <dbReference type="ARBA" id="ARBA00049360"/>
    </source>
</evidence>
<dbReference type="InterPro" id="IPR036412">
    <property type="entry name" value="HAD-like_sf"/>
</dbReference>
<feature type="transmembrane region" description="Helical" evidence="12">
    <location>
        <begin position="410"/>
        <end position="433"/>
    </location>
</feature>
<evidence type="ECO:0000256" key="12">
    <source>
        <dbReference type="RuleBase" id="RU362081"/>
    </source>
</evidence>
<evidence type="ECO:0000256" key="4">
    <source>
        <dbReference type="ARBA" id="ARBA00022723"/>
    </source>
</evidence>
<feature type="transmembrane region" description="Helical" evidence="12">
    <location>
        <begin position="189"/>
        <end position="212"/>
    </location>
</feature>
<sequence length="783" mass="81052">MNVTQGSDTGTEATAPVSVELLIGGMTCASCAARVEKKLNRMDGVEATVNYATEKAKVSYRGDDISVQDLVATVEATGYTAREPVPDPPAPTASPQESAAEAGKGAGKEAGKESGEEDAALRPLRERLITAVLLSVPVIAMAMIPALQFTNWQWLSLTLAAPVVTYAAWPFHRAAWTNARHGAATMDTLISLGTSAAFLWSVWALFFGTAGMPGMTHPFEFTLSRSDGSGNIYLEAAAGVTAFLLAGRYFEARAKRRAGAALRTLLELGAKEVTVLRDGLETVIPTGQLTVGDRFLVRPGEKIATDGTVVEGSSAVDASMLTGESVPVEVSAGDAVTGATLNAGGRLVVEATRIGSDTQLARMARMVEDAQNGKAAAQRLADRISAVFVPVVMGLALATLGFWLGVGAGAAAAFTAAVAVLIIACPCALGLATPTALMVGTGRGAQLGILIKGPEVLESTRRVDTIVLDKTGTVTTGRMTLLATHSADGTDKRDVLRLAGALEHASEHPLARAVAEAATARAGTLPTPEDFANLPGLGVQGVVEGHAVLVGRVRLLAEWEIHLPESLETARKAAEAAGRTAIAVAWDGEARGLLEVADAIKETSPEAVRQLRTLGLTPILLTGDNQAVAESVAAQVGIDQVIAEVMPEDKVGVVKRLQAEGRTVAMAGDGVNDAAALAQADLGLAMGTGTDAAIEAADLTLVRGDLRATADAVRLARRTLNTIRGNLFWAFAYNLAALPLAAAGLLNPMIAGAAMAFSSVFVVGNSLRLRRFTSLSPTADRPS</sequence>
<dbReference type="GO" id="GO:0055070">
    <property type="term" value="P:copper ion homeostasis"/>
    <property type="evidence" value="ECO:0007669"/>
    <property type="project" value="TreeGrafter"/>
</dbReference>
<dbReference type="Gene3D" id="2.70.150.10">
    <property type="entry name" value="Calcium-transporting ATPase, cytoplasmic transduction domain A"/>
    <property type="match status" value="1"/>
</dbReference>
<dbReference type="NCBIfam" id="TIGR01511">
    <property type="entry name" value="ATPase-IB1_Cu"/>
    <property type="match status" value="1"/>
</dbReference>
<feature type="region of interest" description="Disordered" evidence="13">
    <location>
        <begin position="79"/>
        <end position="119"/>
    </location>
</feature>
<comment type="subcellular location">
    <subcellularLocation>
        <location evidence="1">Cell membrane</location>
        <topology evidence="1">Multi-pass membrane protein</topology>
    </subcellularLocation>
</comment>
<evidence type="ECO:0000256" key="3">
    <source>
        <dbReference type="ARBA" id="ARBA00022692"/>
    </source>
</evidence>
<accession>A0A6G9H1U8</accession>
<feature type="compositionally biased region" description="Basic and acidic residues" evidence="13">
    <location>
        <begin position="106"/>
        <end position="119"/>
    </location>
</feature>
<dbReference type="SFLD" id="SFLDS00003">
    <property type="entry name" value="Haloacid_Dehalogenase"/>
    <property type="match status" value="1"/>
</dbReference>
<comment type="similarity">
    <text evidence="2 12">Belongs to the cation transport ATPase (P-type) (TC 3.A.3) family. Type IB subfamily.</text>
</comment>
<reference evidence="15 16" key="1">
    <citation type="submission" date="2020-03" db="EMBL/GenBank/DDBJ databases">
        <title>A novel species.</title>
        <authorList>
            <person name="Gao J."/>
        </authorList>
    </citation>
    <scope>NUCLEOTIDE SEQUENCE [LARGE SCALE GENOMIC DNA]</scope>
    <source>
        <strain evidence="15 16">QMT-12</strain>
    </source>
</reference>
<dbReference type="EMBL" id="CP050177">
    <property type="protein sequence ID" value="QIQ04191.1"/>
    <property type="molecule type" value="Genomic_DNA"/>
</dbReference>
<dbReference type="PRINTS" id="PR00119">
    <property type="entry name" value="CATATPASE"/>
</dbReference>
<keyword evidence="5 12" id="KW-0547">Nucleotide-binding</keyword>
<dbReference type="NCBIfam" id="TIGR01494">
    <property type="entry name" value="ATPase_P-type"/>
    <property type="match status" value="1"/>
</dbReference>
<dbReference type="SFLD" id="SFLDG00002">
    <property type="entry name" value="C1.7:_P-type_atpase_like"/>
    <property type="match status" value="1"/>
</dbReference>
<keyword evidence="9 12" id="KW-0472">Membrane</keyword>
<dbReference type="GO" id="GO:0043682">
    <property type="term" value="F:P-type divalent copper transporter activity"/>
    <property type="evidence" value="ECO:0007669"/>
    <property type="project" value="TreeGrafter"/>
</dbReference>
<dbReference type="InterPro" id="IPR023298">
    <property type="entry name" value="ATPase_P-typ_TM_dom_sf"/>
</dbReference>
<dbReference type="SUPFAM" id="SSF56784">
    <property type="entry name" value="HAD-like"/>
    <property type="match status" value="1"/>
</dbReference>
<dbReference type="InterPro" id="IPR006121">
    <property type="entry name" value="HMA_dom"/>
</dbReference>
<evidence type="ECO:0000256" key="5">
    <source>
        <dbReference type="ARBA" id="ARBA00022741"/>
    </source>
</evidence>
<evidence type="ECO:0000259" key="14">
    <source>
        <dbReference type="PROSITE" id="PS50846"/>
    </source>
</evidence>
<dbReference type="PANTHER" id="PTHR43520">
    <property type="entry name" value="ATP7, ISOFORM B"/>
    <property type="match status" value="1"/>
</dbReference>
<evidence type="ECO:0000256" key="11">
    <source>
        <dbReference type="ARBA" id="ARBA00074171"/>
    </source>
</evidence>
<feature type="transmembrane region" description="Helical" evidence="12">
    <location>
        <begin position="232"/>
        <end position="250"/>
    </location>
</feature>
<feature type="transmembrane region" description="Helical" evidence="12">
    <location>
        <begin position="128"/>
        <end position="146"/>
    </location>
</feature>
<dbReference type="PROSITE" id="PS01047">
    <property type="entry name" value="HMA_1"/>
    <property type="match status" value="1"/>
</dbReference>
<dbReference type="FunFam" id="3.30.70.100:FF:000005">
    <property type="entry name" value="Copper-exporting P-type ATPase A"/>
    <property type="match status" value="1"/>
</dbReference>
<dbReference type="PROSITE" id="PS00154">
    <property type="entry name" value="ATPASE_E1_E2"/>
    <property type="match status" value="1"/>
</dbReference>
<keyword evidence="7" id="KW-1278">Translocase</keyword>
<feature type="transmembrane region" description="Helical" evidence="12">
    <location>
        <begin position="749"/>
        <end position="767"/>
    </location>
</feature>
<evidence type="ECO:0000256" key="7">
    <source>
        <dbReference type="ARBA" id="ARBA00022967"/>
    </source>
</evidence>
<feature type="transmembrane region" description="Helical" evidence="12">
    <location>
        <begin position="727"/>
        <end position="743"/>
    </location>
</feature>
<dbReference type="Gene3D" id="3.30.70.100">
    <property type="match status" value="1"/>
</dbReference>
<dbReference type="Pfam" id="PF00403">
    <property type="entry name" value="HMA"/>
    <property type="match status" value="1"/>
</dbReference>
<keyword evidence="16" id="KW-1185">Reference proteome</keyword>
<dbReference type="NCBIfam" id="TIGR01525">
    <property type="entry name" value="ATPase-IB_hvy"/>
    <property type="match status" value="1"/>
</dbReference>
<keyword evidence="8 12" id="KW-1133">Transmembrane helix</keyword>
<dbReference type="InterPro" id="IPR001757">
    <property type="entry name" value="P_typ_ATPase"/>
</dbReference>
<organism evidence="15 16">
    <name type="scientific">Streptomyces liangshanensis</name>
    <dbReference type="NCBI Taxonomy" id="2717324"/>
    <lineage>
        <taxon>Bacteria</taxon>
        <taxon>Bacillati</taxon>
        <taxon>Actinomycetota</taxon>
        <taxon>Actinomycetes</taxon>
        <taxon>Kitasatosporales</taxon>
        <taxon>Streptomycetaceae</taxon>
        <taxon>Streptomyces</taxon>
    </lineage>
</organism>
<keyword evidence="3 12" id="KW-0812">Transmembrane</keyword>
<dbReference type="Gene3D" id="3.40.1110.10">
    <property type="entry name" value="Calcium-transporting ATPase, cytoplasmic domain N"/>
    <property type="match status" value="1"/>
</dbReference>
<dbReference type="SUPFAM" id="SSF81665">
    <property type="entry name" value="Calcium ATPase, transmembrane domain M"/>
    <property type="match status" value="1"/>
</dbReference>